<dbReference type="Proteomes" id="UP001500221">
    <property type="component" value="Unassembled WGS sequence"/>
</dbReference>
<keyword evidence="2" id="KW-1185">Reference proteome</keyword>
<reference evidence="2" key="1">
    <citation type="journal article" date="2019" name="Int. J. Syst. Evol. Microbiol.">
        <title>The Global Catalogue of Microorganisms (GCM) 10K type strain sequencing project: providing services to taxonomists for standard genome sequencing and annotation.</title>
        <authorList>
            <consortium name="The Broad Institute Genomics Platform"/>
            <consortium name="The Broad Institute Genome Sequencing Center for Infectious Disease"/>
            <person name="Wu L."/>
            <person name="Ma J."/>
        </authorList>
    </citation>
    <scope>NUCLEOTIDE SEQUENCE [LARGE SCALE GENOMIC DNA]</scope>
    <source>
        <strain evidence="2">JCM 18459</strain>
    </source>
</reference>
<proteinExistence type="predicted"/>
<accession>A0ABP9PIT8</accession>
<comment type="caution">
    <text evidence="1">The sequence shown here is derived from an EMBL/GenBank/DDBJ whole genome shotgun (WGS) entry which is preliminary data.</text>
</comment>
<evidence type="ECO:0000313" key="2">
    <source>
        <dbReference type="Proteomes" id="UP001500221"/>
    </source>
</evidence>
<evidence type="ECO:0000313" key="1">
    <source>
        <dbReference type="EMBL" id="GAA5147316.1"/>
    </source>
</evidence>
<gene>
    <name evidence="1" type="ORF">GCM10023340_19550</name>
</gene>
<organism evidence="1 2">
    <name type="scientific">Nocardioides marinquilinus</name>
    <dbReference type="NCBI Taxonomy" id="1210400"/>
    <lineage>
        <taxon>Bacteria</taxon>
        <taxon>Bacillati</taxon>
        <taxon>Actinomycetota</taxon>
        <taxon>Actinomycetes</taxon>
        <taxon>Propionibacteriales</taxon>
        <taxon>Nocardioidaceae</taxon>
        <taxon>Nocardioides</taxon>
    </lineage>
</organism>
<protein>
    <submittedName>
        <fullName evidence="1">Uncharacterized protein</fullName>
    </submittedName>
</protein>
<sequence>MTYADLRHIHDSHGFRPTGRKPAKSVRLLHEAYAAWERAEHVKPGRGYLMPLHLADGHLRQVVLARTGRMLSRPALRALVVDAFNHPRSGMEILPRPYRQQVA</sequence>
<dbReference type="EMBL" id="BAABKG010000002">
    <property type="protein sequence ID" value="GAA5147316.1"/>
    <property type="molecule type" value="Genomic_DNA"/>
</dbReference>
<name>A0ABP9PIT8_9ACTN</name>
<dbReference type="RefSeq" id="WP_345457616.1">
    <property type="nucleotide sequence ID" value="NZ_BAABKG010000002.1"/>
</dbReference>